<protein>
    <recommendedName>
        <fullName evidence="3">Alpha/beta hydrolase</fullName>
    </recommendedName>
</protein>
<evidence type="ECO:0008006" key="3">
    <source>
        <dbReference type="Google" id="ProtNLM"/>
    </source>
</evidence>
<proteinExistence type="predicted"/>
<dbReference type="Proteomes" id="UP000252100">
    <property type="component" value="Chromosome"/>
</dbReference>
<dbReference type="OrthoDB" id="59888at2"/>
<gene>
    <name evidence="1" type="ORF">DT065_08315</name>
</gene>
<keyword evidence="2" id="KW-1185">Reference proteome</keyword>
<reference evidence="1 2" key="1">
    <citation type="journal article" date="2018" name="J. Microbiol.">
        <title>Salicibibacter kimchii gen. nov., sp. nov., a moderately halophilic and alkalitolerant bacterium in the family Bacillaceae, isolated from kimchi.</title>
        <authorList>
            <person name="Jang J.Y."/>
            <person name="Oh Y.J."/>
            <person name="Lim S.K."/>
            <person name="Park H.K."/>
            <person name="Lee C."/>
            <person name="Kim J.Y."/>
            <person name="Lee M.A."/>
            <person name="Choi H.J."/>
        </authorList>
    </citation>
    <scope>NUCLEOTIDE SEQUENCE [LARGE SCALE GENOMIC DNA]</scope>
    <source>
        <strain evidence="1 2">NKC1-1</strain>
    </source>
</reference>
<dbReference type="EMBL" id="CP031092">
    <property type="protein sequence ID" value="AXF56029.1"/>
    <property type="molecule type" value="Genomic_DNA"/>
</dbReference>
<dbReference type="Gene3D" id="3.40.50.1820">
    <property type="entry name" value="alpha/beta hydrolase"/>
    <property type="match status" value="1"/>
</dbReference>
<dbReference type="AlphaFoldDB" id="A0A345BYJ8"/>
<evidence type="ECO:0000313" key="2">
    <source>
        <dbReference type="Proteomes" id="UP000252100"/>
    </source>
</evidence>
<dbReference type="RefSeq" id="WP_114372443.1">
    <property type="nucleotide sequence ID" value="NZ_CP031092.1"/>
</dbReference>
<dbReference type="InterPro" id="IPR029058">
    <property type="entry name" value="AB_hydrolase_fold"/>
</dbReference>
<dbReference type="SUPFAM" id="SSF53474">
    <property type="entry name" value="alpha/beta-Hydrolases"/>
    <property type="match status" value="1"/>
</dbReference>
<organism evidence="1 2">
    <name type="scientific">Salicibibacter kimchii</name>
    <dbReference type="NCBI Taxonomy" id="2099786"/>
    <lineage>
        <taxon>Bacteria</taxon>
        <taxon>Bacillati</taxon>
        <taxon>Bacillota</taxon>
        <taxon>Bacilli</taxon>
        <taxon>Bacillales</taxon>
        <taxon>Bacillaceae</taxon>
        <taxon>Salicibibacter</taxon>
    </lineage>
</organism>
<evidence type="ECO:0000313" key="1">
    <source>
        <dbReference type="EMBL" id="AXF56029.1"/>
    </source>
</evidence>
<accession>A0A345BYJ8</accession>
<dbReference type="KEGG" id="rue:DT065_08315"/>
<sequence length="77" mass="8485">MDIEGTEQHITVESKGESVVFVPGSGTSSPYADWFEIQQVLTDDAKTVVYERPGYGWSEQTDASRAIDRLVSEMDAA</sequence>
<name>A0A345BYJ8_9BACI</name>